<evidence type="ECO:0000313" key="2">
    <source>
        <dbReference type="Proteomes" id="UP001163714"/>
    </source>
</evidence>
<dbReference type="Pfam" id="PF14375">
    <property type="entry name" value="Cys_rich_CWC"/>
    <property type="match status" value="1"/>
</dbReference>
<keyword evidence="2" id="KW-1185">Reference proteome</keyword>
<dbReference type="EMBL" id="JAPDMX010000003">
    <property type="protein sequence ID" value="MCW3171318.1"/>
    <property type="molecule type" value="Genomic_DNA"/>
</dbReference>
<gene>
    <name evidence="1" type="ORF">OHT75_02355</name>
</gene>
<dbReference type="InterPro" id="IPR032720">
    <property type="entry name" value="Cys_rich_CWC"/>
</dbReference>
<evidence type="ECO:0000313" key="1">
    <source>
        <dbReference type="EMBL" id="MCW3171318.1"/>
    </source>
</evidence>
<protein>
    <submittedName>
        <fullName evidence="1">Cysteine-rich CWC family protein</fullName>
    </submittedName>
</protein>
<dbReference type="Proteomes" id="UP001163714">
    <property type="component" value="Unassembled WGS sequence"/>
</dbReference>
<proteinExistence type="predicted"/>
<dbReference type="RefSeq" id="WP_264724804.1">
    <property type="nucleotide sequence ID" value="NZ_JAPDMX010000003.1"/>
</dbReference>
<organism evidence="1 2">
    <name type="scientific">Shewanella subflava</name>
    <dbReference type="NCBI Taxonomy" id="2986476"/>
    <lineage>
        <taxon>Bacteria</taxon>
        <taxon>Pseudomonadati</taxon>
        <taxon>Pseudomonadota</taxon>
        <taxon>Gammaproteobacteria</taxon>
        <taxon>Alteromonadales</taxon>
        <taxon>Shewanellaceae</taxon>
        <taxon>Shewanella</taxon>
    </lineage>
</organism>
<name>A0ABT3I5H2_9GAMM</name>
<accession>A0ABT3I5H2</accession>
<sequence length="81" mass="9134">MLESHCPICQQNNQCAMAYGQNIENCWCMDTGFSAAQLIEQYLHQHPQISVNKQQCVCRSCLDNMAATQLPSQACVHIYTP</sequence>
<comment type="caution">
    <text evidence="1">The sequence shown here is derived from an EMBL/GenBank/DDBJ whole genome shotgun (WGS) entry which is preliminary data.</text>
</comment>
<reference evidence="1" key="1">
    <citation type="submission" date="2022-10" db="EMBL/GenBank/DDBJ databases">
        <title>Shewanella flava sp. nov, isolated from the estuary of the Fenhe River into the Yellow River.</title>
        <authorList>
            <person name="Li Y."/>
        </authorList>
    </citation>
    <scope>NUCLEOTIDE SEQUENCE</scope>
    <source>
        <strain evidence="1">FYR11-62</strain>
    </source>
</reference>